<accession>A0A6C0BD43</accession>
<dbReference type="EMBL" id="MN739109">
    <property type="protein sequence ID" value="QHS89408.1"/>
    <property type="molecule type" value="Genomic_DNA"/>
</dbReference>
<protein>
    <submittedName>
        <fullName evidence="1">Uncharacterized protein</fullName>
    </submittedName>
</protein>
<organism evidence="1">
    <name type="scientific">viral metagenome</name>
    <dbReference type="NCBI Taxonomy" id="1070528"/>
    <lineage>
        <taxon>unclassified sequences</taxon>
        <taxon>metagenomes</taxon>
        <taxon>organismal metagenomes</taxon>
    </lineage>
</organism>
<reference evidence="1" key="1">
    <citation type="journal article" date="2020" name="Nature">
        <title>Giant virus diversity and host interactions through global metagenomics.</title>
        <authorList>
            <person name="Schulz F."/>
            <person name="Roux S."/>
            <person name="Paez-Espino D."/>
            <person name="Jungbluth S."/>
            <person name="Walsh D.A."/>
            <person name="Denef V.J."/>
            <person name="McMahon K.D."/>
            <person name="Konstantinidis K.T."/>
            <person name="Eloe-Fadrosh E.A."/>
            <person name="Kyrpides N.C."/>
            <person name="Woyke T."/>
        </authorList>
    </citation>
    <scope>NUCLEOTIDE SEQUENCE</scope>
    <source>
        <strain evidence="1">GVMAG-M-3300010158-60</strain>
    </source>
</reference>
<proteinExistence type="predicted"/>
<evidence type="ECO:0000313" key="1">
    <source>
        <dbReference type="EMBL" id="QHS89408.1"/>
    </source>
</evidence>
<sequence>MQHTHFHTHVNTHSCDCGRTHISAHTHAHIYPAAEKQQTVASRTRSKMAKATWENTPWHVADPDLADLLEFLNNSTDPWERSLIPAVEKDAIDRAAKRAKRVVF</sequence>
<name>A0A6C0BD43_9ZZZZ</name>
<dbReference type="AlphaFoldDB" id="A0A6C0BD43"/>